<evidence type="ECO:0000256" key="1">
    <source>
        <dbReference type="ARBA" id="ARBA00006484"/>
    </source>
</evidence>
<accession>A0A4R5LRG1</accession>
<name>A0A4R5LRG1_9GAMM</name>
<dbReference type="PANTHER" id="PTHR42760:SF37">
    <property type="entry name" value="CLAVALDEHYDE DEHYDROGENASE"/>
    <property type="match status" value="1"/>
</dbReference>
<dbReference type="PROSITE" id="PS00061">
    <property type="entry name" value="ADH_SHORT"/>
    <property type="match status" value="1"/>
</dbReference>
<dbReference type="PRINTS" id="PR00080">
    <property type="entry name" value="SDRFAMILY"/>
</dbReference>
<dbReference type="AlphaFoldDB" id="A0A4R5LRG1"/>
<dbReference type="PRINTS" id="PR00081">
    <property type="entry name" value="GDHRDH"/>
</dbReference>
<proteinExistence type="inferred from homology"/>
<dbReference type="OrthoDB" id="9804774at2"/>
<dbReference type="FunFam" id="3.40.50.720:FF:000084">
    <property type="entry name" value="Short-chain dehydrogenase reductase"/>
    <property type="match status" value="1"/>
</dbReference>
<protein>
    <submittedName>
        <fullName evidence="4">SDR family oxidoreductase</fullName>
    </submittedName>
</protein>
<sequence>MNTKNILVTGGTRGIGRAMAIALAGLGNRVAVTGRNEQKLREVARELPGGIAILADVTDAAHSQSVIDEVTTDIGPIEVLINNAGIGGGTDGPQLLIDMDADDWWRVQETNVRGPMLYTKAVLPGMIERGEGIIINVGSYLSIRPSPMATAYGTSKAALARFTDCLAVEVADQGVQVFCISPGLVLTDMTRDLPFINDIPEDDFQRPEDVAGLACELVTGKYGKLSGHFIHVKDELATLLANAERLKKERLYQLSLHGLEGLID</sequence>
<comment type="similarity">
    <text evidence="1 3">Belongs to the short-chain dehydrogenases/reductases (SDR) family.</text>
</comment>
<reference evidence="4 5" key="1">
    <citation type="submission" date="2019-03" db="EMBL/GenBank/DDBJ databases">
        <title>Seongchinamella monodicae gen. nov., sp. nov., a novel member of the Gammaproteobacteria isolated from a tidal mudflat of beach.</title>
        <authorList>
            <person name="Yang H.G."/>
            <person name="Kang J.W."/>
            <person name="Lee S.D."/>
        </authorList>
    </citation>
    <scope>NUCLEOTIDE SEQUENCE [LARGE SCALE GENOMIC DNA]</scope>
    <source>
        <strain evidence="4 5">GH4-78</strain>
    </source>
</reference>
<dbReference type="GO" id="GO:0016616">
    <property type="term" value="F:oxidoreductase activity, acting on the CH-OH group of donors, NAD or NADP as acceptor"/>
    <property type="evidence" value="ECO:0007669"/>
    <property type="project" value="TreeGrafter"/>
</dbReference>
<evidence type="ECO:0000313" key="4">
    <source>
        <dbReference type="EMBL" id="TDG13441.1"/>
    </source>
</evidence>
<dbReference type="CDD" id="cd05233">
    <property type="entry name" value="SDR_c"/>
    <property type="match status" value="1"/>
</dbReference>
<dbReference type="InterPro" id="IPR002347">
    <property type="entry name" value="SDR_fam"/>
</dbReference>
<dbReference type="InterPro" id="IPR036291">
    <property type="entry name" value="NAD(P)-bd_dom_sf"/>
</dbReference>
<dbReference type="PIRSF" id="PIRSF000126">
    <property type="entry name" value="11-beta-HSD1"/>
    <property type="match status" value="1"/>
</dbReference>
<keyword evidence="2" id="KW-0560">Oxidoreductase</keyword>
<evidence type="ECO:0000313" key="5">
    <source>
        <dbReference type="Proteomes" id="UP000295554"/>
    </source>
</evidence>
<dbReference type="RefSeq" id="WP_133211417.1">
    <property type="nucleotide sequence ID" value="NZ_SMSE01000002.1"/>
</dbReference>
<gene>
    <name evidence="4" type="ORF">E2F43_07835</name>
</gene>
<dbReference type="Pfam" id="PF00106">
    <property type="entry name" value="adh_short"/>
    <property type="match status" value="1"/>
</dbReference>
<dbReference type="PANTHER" id="PTHR42760">
    <property type="entry name" value="SHORT-CHAIN DEHYDROGENASES/REDUCTASES FAMILY MEMBER"/>
    <property type="match status" value="1"/>
</dbReference>
<evidence type="ECO:0000256" key="2">
    <source>
        <dbReference type="ARBA" id="ARBA00023002"/>
    </source>
</evidence>
<dbReference type="InterPro" id="IPR020904">
    <property type="entry name" value="Sc_DH/Rdtase_CS"/>
</dbReference>
<dbReference type="Proteomes" id="UP000295554">
    <property type="component" value="Unassembled WGS sequence"/>
</dbReference>
<evidence type="ECO:0000256" key="3">
    <source>
        <dbReference type="RuleBase" id="RU000363"/>
    </source>
</evidence>
<dbReference type="EMBL" id="SMSE01000002">
    <property type="protein sequence ID" value="TDG13441.1"/>
    <property type="molecule type" value="Genomic_DNA"/>
</dbReference>
<comment type="caution">
    <text evidence="4">The sequence shown here is derived from an EMBL/GenBank/DDBJ whole genome shotgun (WGS) entry which is preliminary data.</text>
</comment>
<dbReference type="Gene3D" id="3.40.50.720">
    <property type="entry name" value="NAD(P)-binding Rossmann-like Domain"/>
    <property type="match status" value="1"/>
</dbReference>
<organism evidence="4 5">
    <name type="scientific">Seongchinamella unica</name>
    <dbReference type="NCBI Taxonomy" id="2547392"/>
    <lineage>
        <taxon>Bacteria</taxon>
        <taxon>Pseudomonadati</taxon>
        <taxon>Pseudomonadota</taxon>
        <taxon>Gammaproteobacteria</taxon>
        <taxon>Cellvibrionales</taxon>
        <taxon>Halieaceae</taxon>
        <taxon>Seongchinamella</taxon>
    </lineage>
</organism>
<keyword evidence="5" id="KW-1185">Reference proteome</keyword>
<dbReference type="SUPFAM" id="SSF51735">
    <property type="entry name" value="NAD(P)-binding Rossmann-fold domains"/>
    <property type="match status" value="1"/>
</dbReference>